<name>A0A657FLG0_SALET</name>
<proteinExistence type="predicted"/>
<reference evidence="1" key="1">
    <citation type="submission" date="2018-09" db="EMBL/GenBank/DDBJ databases">
        <authorList>
            <consortium name="GenomeTrakr network: Whole genome sequencing for foodborne pathogen traceback"/>
        </authorList>
    </citation>
    <scope>NUCLEOTIDE SEQUENCE [LARGE SCALE GENOMIC DNA]</scope>
    <source>
        <strain evidence="1">FDA00013424</strain>
    </source>
</reference>
<protein>
    <submittedName>
        <fullName evidence="1">Uncharacterized protein</fullName>
    </submittedName>
</protein>
<gene>
    <name evidence="1" type="ORF">D1800_02765</name>
</gene>
<comment type="caution">
    <text evidence="1">The sequence shown here is derived from an EMBL/GenBank/DDBJ whole genome shotgun (WGS) entry which is preliminary data.</text>
</comment>
<accession>A0A657FLG0</accession>
<organism evidence="1">
    <name type="scientific">Salmonella enterica subsp. enterica serovar Denver</name>
    <dbReference type="NCBI Taxonomy" id="1954177"/>
    <lineage>
        <taxon>Bacteria</taxon>
        <taxon>Pseudomonadati</taxon>
        <taxon>Pseudomonadota</taxon>
        <taxon>Gammaproteobacteria</taxon>
        <taxon>Enterobacterales</taxon>
        <taxon>Enterobacteriaceae</taxon>
        <taxon>Salmonella</taxon>
    </lineage>
</organism>
<sequence length="68" mass="7425">MIRPPNNGLPDGALLIRPTAKENVGRIRRSRCHPATCSGLPDGATLIRPTMTDDATLIRPTTTTFIRQ</sequence>
<evidence type="ECO:0000313" key="1">
    <source>
        <dbReference type="EMBL" id="MKC73682.1"/>
    </source>
</evidence>
<dbReference type="AlphaFoldDB" id="A0A657FLG0"/>
<dbReference type="Proteomes" id="UP000839516">
    <property type="component" value="Unassembled WGS sequence"/>
</dbReference>
<dbReference type="EMBL" id="RTWO01000002">
    <property type="protein sequence ID" value="MKC73682.1"/>
    <property type="molecule type" value="Genomic_DNA"/>
</dbReference>